<feature type="non-terminal residue" evidence="2">
    <location>
        <position position="214"/>
    </location>
</feature>
<reference evidence="2" key="1">
    <citation type="submission" date="2018-05" db="EMBL/GenBank/DDBJ databases">
        <authorList>
            <person name="Lanie J.A."/>
            <person name="Ng W.-L."/>
            <person name="Kazmierczak K.M."/>
            <person name="Andrzejewski T.M."/>
            <person name="Davidsen T.M."/>
            <person name="Wayne K.J."/>
            <person name="Tettelin H."/>
            <person name="Glass J.I."/>
            <person name="Rusch D."/>
            <person name="Podicherti R."/>
            <person name="Tsui H.-C.T."/>
            <person name="Winkler M.E."/>
        </authorList>
    </citation>
    <scope>NUCLEOTIDE SEQUENCE</scope>
</reference>
<dbReference type="PANTHER" id="PTHR32294">
    <property type="entry name" value="DNA POLYMERASE III SUBUNIT ALPHA"/>
    <property type="match status" value="1"/>
</dbReference>
<dbReference type="EMBL" id="UINC01049546">
    <property type="protein sequence ID" value="SVB61466.1"/>
    <property type="molecule type" value="Genomic_DNA"/>
</dbReference>
<feature type="domain" description="DNA polymerase III alpha subunit finger" evidence="1">
    <location>
        <begin position="33"/>
        <end position="192"/>
    </location>
</feature>
<gene>
    <name evidence="2" type="ORF">METZ01_LOCUS214320</name>
</gene>
<sequence length="214" mass="23980">MVRWPCGCELPIAGTESKDDVINVDFDSELPLNIKLDIYNINLKCEATWNMFAGGQTKGIFQLESQLGRKWSKALKPNSIEDLGALGALLRPGCLRAMSQLENETKPKSMTERYCDRKHGLENVVYVHPILQPILQKTQGVLVFQEQAMKLAVSIAGFNEQEADILRKAIGKKKPEIMASVKKNFLEKAEKAGVVSVPIAEEIFGWIQESQRYS</sequence>
<name>A0A382FEF8_9ZZZZ</name>
<dbReference type="InterPro" id="IPR004805">
    <property type="entry name" value="DnaE2/DnaE/PolC"/>
</dbReference>
<evidence type="ECO:0000313" key="2">
    <source>
        <dbReference type="EMBL" id="SVB61466.1"/>
    </source>
</evidence>
<dbReference type="GO" id="GO:0008408">
    <property type="term" value="F:3'-5' exonuclease activity"/>
    <property type="evidence" value="ECO:0007669"/>
    <property type="project" value="InterPro"/>
</dbReference>
<dbReference type="InterPro" id="IPR040982">
    <property type="entry name" value="DNA_pol3_finger"/>
</dbReference>
<protein>
    <recommendedName>
        <fullName evidence="1">DNA polymerase III alpha subunit finger domain-containing protein</fullName>
    </recommendedName>
</protein>
<evidence type="ECO:0000259" key="1">
    <source>
        <dbReference type="Pfam" id="PF17657"/>
    </source>
</evidence>
<organism evidence="2">
    <name type="scientific">marine metagenome</name>
    <dbReference type="NCBI Taxonomy" id="408172"/>
    <lineage>
        <taxon>unclassified sequences</taxon>
        <taxon>metagenomes</taxon>
        <taxon>ecological metagenomes</taxon>
    </lineage>
</organism>
<proteinExistence type="predicted"/>
<accession>A0A382FEF8</accession>
<dbReference type="GO" id="GO:0006260">
    <property type="term" value="P:DNA replication"/>
    <property type="evidence" value="ECO:0007669"/>
    <property type="project" value="InterPro"/>
</dbReference>
<dbReference type="Pfam" id="PF17657">
    <property type="entry name" value="DNA_pol3_finger"/>
    <property type="match status" value="1"/>
</dbReference>
<dbReference type="AlphaFoldDB" id="A0A382FEF8"/>